<comment type="caution">
    <text evidence="2">The sequence shown here is derived from an EMBL/GenBank/DDBJ whole genome shotgun (WGS) entry which is preliminary data.</text>
</comment>
<organism evidence="2 3">
    <name type="scientific">Arachis hypogaea</name>
    <name type="common">Peanut</name>
    <dbReference type="NCBI Taxonomy" id="3818"/>
    <lineage>
        <taxon>Eukaryota</taxon>
        <taxon>Viridiplantae</taxon>
        <taxon>Streptophyta</taxon>
        <taxon>Embryophyta</taxon>
        <taxon>Tracheophyta</taxon>
        <taxon>Spermatophyta</taxon>
        <taxon>Magnoliopsida</taxon>
        <taxon>eudicotyledons</taxon>
        <taxon>Gunneridae</taxon>
        <taxon>Pentapetalae</taxon>
        <taxon>rosids</taxon>
        <taxon>fabids</taxon>
        <taxon>Fabales</taxon>
        <taxon>Fabaceae</taxon>
        <taxon>Papilionoideae</taxon>
        <taxon>50 kb inversion clade</taxon>
        <taxon>dalbergioids sensu lato</taxon>
        <taxon>Dalbergieae</taxon>
        <taxon>Pterocarpus clade</taxon>
        <taxon>Arachis</taxon>
    </lineage>
</organism>
<keyword evidence="1" id="KW-0472">Membrane</keyword>
<reference evidence="2 3" key="1">
    <citation type="submission" date="2019-01" db="EMBL/GenBank/DDBJ databases">
        <title>Sequencing of cultivated peanut Arachis hypogaea provides insights into genome evolution and oil improvement.</title>
        <authorList>
            <person name="Chen X."/>
        </authorList>
    </citation>
    <scope>NUCLEOTIDE SEQUENCE [LARGE SCALE GENOMIC DNA]</scope>
    <source>
        <strain evidence="3">cv. Fuhuasheng</strain>
        <tissue evidence="2">Leaves</tissue>
    </source>
</reference>
<gene>
    <name evidence="2" type="ORF">Ahy_A03g010557</name>
</gene>
<feature type="transmembrane region" description="Helical" evidence="1">
    <location>
        <begin position="48"/>
        <end position="66"/>
    </location>
</feature>
<dbReference type="EMBL" id="SDMP01000003">
    <property type="protein sequence ID" value="RYR64449.1"/>
    <property type="molecule type" value="Genomic_DNA"/>
</dbReference>
<dbReference type="STRING" id="3818.A0A445DMN5"/>
<dbReference type="PANTHER" id="PTHR33334">
    <property type="entry name" value="PROTEIN LNK1"/>
    <property type="match status" value="1"/>
</dbReference>
<evidence type="ECO:0000256" key="1">
    <source>
        <dbReference type="SAM" id="Phobius"/>
    </source>
</evidence>
<dbReference type="InterPro" id="IPR039928">
    <property type="entry name" value="LNK"/>
</dbReference>
<accession>A0A445DMN5</accession>
<dbReference type="AlphaFoldDB" id="A0A445DMN5"/>
<dbReference type="GO" id="GO:0006355">
    <property type="term" value="P:regulation of DNA-templated transcription"/>
    <property type="evidence" value="ECO:0007669"/>
    <property type="project" value="InterPro"/>
</dbReference>
<sequence>MEQKLKKKFREDEDKEPLTWVREASEDEEDLGMAAALTTWEPRRRRRARVLGTGFLFLGFRGLGFTNDRTKRLIVLKVQDKLSKPSVGKRKNVYLENGDSIHPYSQTEQYPHLKQPFGASSSAVTSQDSIHKHTPNMDSDSLGCLDIRTKLCIRDSLYRLAKSTEQRHTDANVNGQLGDDIETRKALMTQDADRCTGFMDVETNTNPIDRSIAHLLFHRPSDASIFPRNDTTPFMND</sequence>
<keyword evidence="3" id="KW-1185">Reference proteome</keyword>
<protein>
    <submittedName>
        <fullName evidence="2">Uncharacterized protein</fullName>
    </submittedName>
</protein>
<proteinExistence type="predicted"/>
<evidence type="ECO:0000313" key="3">
    <source>
        <dbReference type="Proteomes" id="UP000289738"/>
    </source>
</evidence>
<dbReference type="Proteomes" id="UP000289738">
    <property type="component" value="Chromosome A03"/>
</dbReference>
<name>A0A445DMN5_ARAHY</name>
<keyword evidence="1" id="KW-1133">Transmembrane helix</keyword>
<keyword evidence="1" id="KW-0812">Transmembrane</keyword>
<dbReference type="GO" id="GO:0007623">
    <property type="term" value="P:circadian rhythm"/>
    <property type="evidence" value="ECO:0007669"/>
    <property type="project" value="InterPro"/>
</dbReference>
<evidence type="ECO:0000313" key="2">
    <source>
        <dbReference type="EMBL" id="RYR64449.1"/>
    </source>
</evidence>
<dbReference type="PANTHER" id="PTHR33334:SF8">
    <property type="entry name" value="PROTEIN LNK1"/>
    <property type="match status" value="1"/>
</dbReference>